<name>A0A9X6UJ08_BACCE</name>
<dbReference type="InterPro" id="IPR021145">
    <property type="entry name" value="Portal_protein_SPP1_Gp6-like"/>
</dbReference>
<proteinExistence type="predicted"/>
<protein>
    <submittedName>
        <fullName evidence="1">Portal protein</fullName>
    </submittedName>
</protein>
<accession>A0A9X6UJ08</accession>
<dbReference type="RefSeq" id="WP_098255124.1">
    <property type="nucleotide sequence ID" value="NZ_NTXW01000040.1"/>
</dbReference>
<dbReference type="Pfam" id="PF05133">
    <property type="entry name" value="SPP1_portal"/>
    <property type="match status" value="1"/>
</dbReference>
<organism evidence="1 2">
    <name type="scientific">Bacillus cereus</name>
    <dbReference type="NCBI Taxonomy" id="1396"/>
    <lineage>
        <taxon>Bacteria</taxon>
        <taxon>Bacillati</taxon>
        <taxon>Bacillota</taxon>
        <taxon>Bacilli</taxon>
        <taxon>Bacillales</taxon>
        <taxon>Bacillaceae</taxon>
        <taxon>Bacillus</taxon>
        <taxon>Bacillus cereus group</taxon>
    </lineage>
</organism>
<dbReference type="InterPro" id="IPR006432">
    <property type="entry name" value="Phage_portal_A118-type"/>
</dbReference>
<dbReference type="EMBL" id="NTXW01000040">
    <property type="protein sequence ID" value="PEQ84192.1"/>
    <property type="molecule type" value="Genomic_DNA"/>
</dbReference>
<evidence type="ECO:0000313" key="1">
    <source>
        <dbReference type="EMBL" id="PEQ84192.1"/>
    </source>
</evidence>
<dbReference type="AlphaFoldDB" id="A0A9X6UJ08"/>
<dbReference type="NCBIfam" id="TIGR01542">
    <property type="entry name" value="A118_put_portal"/>
    <property type="match status" value="1"/>
</dbReference>
<reference evidence="1 2" key="1">
    <citation type="submission" date="2017-09" db="EMBL/GenBank/DDBJ databases">
        <title>Large-scale bioinformatics analysis of Bacillus genomes uncovers conserved roles of natural products in bacterial physiology.</title>
        <authorList>
            <consortium name="Agbiome Team Llc"/>
            <person name="Bleich R.M."/>
            <person name="Kirk G.J."/>
            <person name="Santa Maria K.C."/>
            <person name="Allen S.E."/>
            <person name="Farag S."/>
            <person name="Shank E.A."/>
            <person name="Bowers A."/>
        </authorList>
    </citation>
    <scope>NUCLEOTIDE SEQUENCE [LARGE SCALE GENOMIC DNA]</scope>
    <source>
        <strain evidence="1 2">AFS006334</strain>
    </source>
</reference>
<dbReference type="PIRSF" id="PIRSF011911">
    <property type="entry name" value="A118_put_portal"/>
    <property type="match status" value="1"/>
</dbReference>
<evidence type="ECO:0000313" key="2">
    <source>
        <dbReference type="Proteomes" id="UP000219869"/>
    </source>
</evidence>
<sequence>MFTWLINKGKELLYKMGLISGIKKVTDNRKVAIDEESYKQIDIWKAIYSGHFSEWHDLKYQTVEGQKQRRMASLNMAKVVTQEMSSLIFNEKCSINISDEALFDNIKNVLDDNNFYREFQRYLEYMLSLGGMVTKVYYNQGIKLSFVTADCFVPVSWDNNKVTEGVFINESTKAGKYYTLLEWHLIEQTNEGPQHVIKNELYVSRNKGELGVRTGLKELYENLEDEVRIKNLSRPTFVYFKPNTANNFDLYSPLGISMYGNSLDVLKSLDIAFDSFQREFVLGKKRIIVPASAIKHVIDPETGMSHRYFDATDEVYEAMKIEGDQRIHDISVELRVEEHTAAINALLNYLSMQTGFSTGAFSFDGQGVKTATEVVSENSKTFKTKQSHETILEDCLRDLVDVIVDIAVLYDVFKTTEDYEVTVTFDDSIAEDQAAEINKQILLVTNGLTSKIKALMKIHGISEEEAEQLLKQIIEENRMAMPENVDFFNLEGNPEQEQTNNGGE</sequence>
<dbReference type="Proteomes" id="UP000219869">
    <property type="component" value="Unassembled WGS sequence"/>
</dbReference>
<comment type="caution">
    <text evidence="1">The sequence shown here is derived from an EMBL/GenBank/DDBJ whole genome shotgun (WGS) entry which is preliminary data.</text>
</comment>
<gene>
    <name evidence="1" type="ORF">CN475_21855</name>
</gene>